<dbReference type="EMBL" id="GGEC01092036">
    <property type="protein sequence ID" value="MBX72520.1"/>
    <property type="molecule type" value="Transcribed_RNA"/>
</dbReference>
<name>A0A2P2QZX6_RHIMU</name>
<accession>A0A2P2QZX6</accession>
<protein>
    <submittedName>
        <fullName evidence="1">Uncharacterized protein</fullName>
    </submittedName>
</protein>
<reference evidence="1" key="1">
    <citation type="submission" date="2018-02" db="EMBL/GenBank/DDBJ databases">
        <title>Rhizophora mucronata_Transcriptome.</title>
        <authorList>
            <person name="Meera S.P."/>
            <person name="Sreeshan A."/>
            <person name="Augustine A."/>
        </authorList>
    </citation>
    <scope>NUCLEOTIDE SEQUENCE</scope>
    <source>
        <tissue evidence="1">Leaf</tissue>
    </source>
</reference>
<organism evidence="1">
    <name type="scientific">Rhizophora mucronata</name>
    <name type="common">Asiatic mangrove</name>
    <dbReference type="NCBI Taxonomy" id="61149"/>
    <lineage>
        <taxon>Eukaryota</taxon>
        <taxon>Viridiplantae</taxon>
        <taxon>Streptophyta</taxon>
        <taxon>Embryophyta</taxon>
        <taxon>Tracheophyta</taxon>
        <taxon>Spermatophyta</taxon>
        <taxon>Magnoliopsida</taxon>
        <taxon>eudicotyledons</taxon>
        <taxon>Gunneridae</taxon>
        <taxon>Pentapetalae</taxon>
        <taxon>rosids</taxon>
        <taxon>fabids</taxon>
        <taxon>Malpighiales</taxon>
        <taxon>Rhizophoraceae</taxon>
        <taxon>Rhizophora</taxon>
    </lineage>
</organism>
<evidence type="ECO:0000313" key="1">
    <source>
        <dbReference type="EMBL" id="MBX72520.1"/>
    </source>
</evidence>
<dbReference type="AlphaFoldDB" id="A0A2P2QZX6"/>
<proteinExistence type="predicted"/>
<sequence>MLNFLCCYQMLFSHLLYQIGIARADEK</sequence>